<name>A9WLQ8_RENSM</name>
<evidence type="ECO:0000259" key="3">
    <source>
        <dbReference type="Pfam" id="PF08541"/>
    </source>
</evidence>
<proteinExistence type="predicted"/>
<dbReference type="eggNOG" id="COG0332">
    <property type="taxonomic scope" value="Bacteria"/>
</dbReference>
<dbReference type="EMBL" id="CP000910">
    <property type="protein sequence ID" value="ABY21838.1"/>
    <property type="molecule type" value="Genomic_DNA"/>
</dbReference>
<dbReference type="Pfam" id="PF08541">
    <property type="entry name" value="ACP_syn_III_C"/>
    <property type="match status" value="1"/>
</dbReference>
<evidence type="ECO:0000313" key="6">
    <source>
        <dbReference type="Proteomes" id="UP000002007"/>
    </source>
</evidence>
<dbReference type="GO" id="GO:0006633">
    <property type="term" value="P:fatty acid biosynthetic process"/>
    <property type="evidence" value="ECO:0007669"/>
    <property type="project" value="InterPro"/>
</dbReference>
<dbReference type="GO" id="GO:0004315">
    <property type="term" value="F:3-oxoacyl-[acyl-carrier-protein] synthase activity"/>
    <property type="evidence" value="ECO:0007669"/>
    <property type="project" value="UniProtKB-EC"/>
</dbReference>
<keyword evidence="2 5" id="KW-0012">Acyltransferase</keyword>
<dbReference type="AlphaFoldDB" id="A9WLQ8"/>
<feature type="domain" description="Beta-ketoacyl-[acyl-carrier-protein] synthase III N-terminal" evidence="4">
    <location>
        <begin position="53"/>
        <end position="130"/>
    </location>
</feature>
<dbReference type="HOGENOM" id="CLU_039592_4_0_11"/>
<dbReference type="EC" id="2.3.1.41" evidence="5"/>
<dbReference type="PANTHER" id="PTHR34069:SF2">
    <property type="entry name" value="BETA-KETOACYL-[ACYL-CARRIER-PROTEIN] SYNTHASE III"/>
    <property type="match status" value="1"/>
</dbReference>
<accession>A9WLQ8</accession>
<organism evidence="5 6">
    <name type="scientific">Renibacterium salmoninarum (strain ATCC 33209 / DSM 20767 / JCM 11484 / NBRC 15589 / NCIMB 2235)</name>
    <dbReference type="NCBI Taxonomy" id="288705"/>
    <lineage>
        <taxon>Bacteria</taxon>
        <taxon>Bacillati</taxon>
        <taxon>Actinomycetota</taxon>
        <taxon>Actinomycetes</taxon>
        <taxon>Micrococcales</taxon>
        <taxon>Micrococcaceae</taxon>
        <taxon>Renibacterium</taxon>
    </lineage>
</organism>
<sequence length="275" mass="28169">MAARSALEVVQTAGALPEEIDLVIVTTESSVVQSPPLAPLIAQQVGAQNAGAFDLGAACAGFCYGMSVASGLIGGGGAEKILLVAAEQTSIWLHYQDPNTAGIFGDGAGAALISAAANRTIWPAAMYPDGTKHDLIGMSQGNLRHAFDSSPPIWPSSSMKGAGVFRWVIENSSSIIDKALKNAGKEIEVFVPHQANFRITEELVKRLGFSGAILANDVSTMGNTSSASIPLAAAALLASGRAQPGQLALFFGFGAGMTAAAQVVRLPAAYSLLEG</sequence>
<reference evidence="6" key="1">
    <citation type="journal article" date="2008" name="J. Bacteriol.">
        <title>Genome sequence of the fish pathogen Renibacterium salmoninarum suggests reductive evolution away from an environmental Arthrobacter ancestor.</title>
        <authorList>
            <person name="Wiens G.D."/>
            <person name="Rockey D.D."/>
            <person name="Wu Z."/>
            <person name="Chang J."/>
            <person name="Levy R."/>
            <person name="Crane S."/>
            <person name="Chen D.S."/>
            <person name="Capri G.R."/>
            <person name="Burnett J.R."/>
            <person name="Sudheesh P.S."/>
            <person name="Schipma M.J."/>
            <person name="Burd H."/>
            <person name="Bhattacharyya A."/>
            <person name="Rhodes L.D."/>
            <person name="Kaul R."/>
            <person name="Strom M.S."/>
        </authorList>
    </citation>
    <scope>NUCLEOTIDE SEQUENCE [LARGE SCALE GENOMIC DNA]</scope>
    <source>
        <strain evidence="6">ATCC 33209 / DSM 20767 / JCM 11484 / NBRC 15589 / NCIMB 2235</strain>
    </source>
</reference>
<dbReference type="InterPro" id="IPR013747">
    <property type="entry name" value="ACP_syn_III_C"/>
</dbReference>
<dbReference type="Pfam" id="PF08545">
    <property type="entry name" value="ACP_syn_III"/>
    <property type="match status" value="1"/>
</dbReference>
<dbReference type="InterPro" id="IPR013751">
    <property type="entry name" value="ACP_syn_III_N"/>
</dbReference>
<dbReference type="Proteomes" id="UP000002007">
    <property type="component" value="Chromosome"/>
</dbReference>
<evidence type="ECO:0000256" key="2">
    <source>
        <dbReference type="ARBA" id="ARBA00023315"/>
    </source>
</evidence>
<feature type="domain" description="Beta-ketoacyl-[acyl-carrier-protein] synthase III C-terminal" evidence="3">
    <location>
        <begin position="185"/>
        <end position="265"/>
    </location>
</feature>
<dbReference type="PANTHER" id="PTHR34069">
    <property type="entry name" value="3-OXOACYL-[ACYL-CARRIER-PROTEIN] SYNTHASE 3"/>
    <property type="match status" value="1"/>
</dbReference>
<dbReference type="GO" id="GO:0044550">
    <property type="term" value="P:secondary metabolite biosynthetic process"/>
    <property type="evidence" value="ECO:0007669"/>
    <property type="project" value="TreeGrafter"/>
</dbReference>
<keyword evidence="6" id="KW-1185">Reference proteome</keyword>
<dbReference type="STRING" id="288705.RSal33209_0082"/>
<dbReference type="InterPro" id="IPR016039">
    <property type="entry name" value="Thiolase-like"/>
</dbReference>
<gene>
    <name evidence="5" type="ordered locus">RSal33209_0082</name>
</gene>
<evidence type="ECO:0000313" key="5">
    <source>
        <dbReference type="EMBL" id="ABY21838.1"/>
    </source>
</evidence>
<dbReference type="Gene3D" id="3.40.47.10">
    <property type="match status" value="1"/>
</dbReference>
<protein>
    <submittedName>
        <fullName evidence="5">3-oxoacyl-[acyl-carrier-protein] synthase III</fullName>
        <ecNumber evidence="5">2.3.1.41</ecNumber>
    </submittedName>
</protein>
<evidence type="ECO:0000256" key="1">
    <source>
        <dbReference type="ARBA" id="ARBA00022679"/>
    </source>
</evidence>
<dbReference type="SUPFAM" id="SSF53901">
    <property type="entry name" value="Thiolase-like"/>
    <property type="match status" value="1"/>
</dbReference>
<evidence type="ECO:0000259" key="4">
    <source>
        <dbReference type="Pfam" id="PF08545"/>
    </source>
</evidence>
<dbReference type="KEGG" id="rsa:RSal33209_0082"/>
<keyword evidence="1 5" id="KW-0808">Transferase</keyword>